<proteinExistence type="predicted"/>
<sequence>MVGTWLLTFVFSGLTLRSFGSKETHHNGECPLCSKSSLQSSWSSLFLSYVLSALYPNGPTPNIPGSQLPESPRWLVKAKRKGEVAVISAGQKTPR</sequence>
<accession>A0A4S8LZ13</accession>
<feature type="signal peptide" evidence="1">
    <location>
        <begin position="1"/>
        <end position="20"/>
    </location>
</feature>
<dbReference type="Proteomes" id="UP000297245">
    <property type="component" value="Unassembled WGS sequence"/>
</dbReference>
<keyword evidence="1" id="KW-0732">Signal</keyword>
<keyword evidence="3" id="KW-1185">Reference proteome</keyword>
<reference evidence="2 3" key="1">
    <citation type="journal article" date="2019" name="Nat. Ecol. Evol.">
        <title>Megaphylogeny resolves global patterns of mushroom evolution.</title>
        <authorList>
            <person name="Varga T."/>
            <person name="Krizsan K."/>
            <person name="Foldi C."/>
            <person name="Dima B."/>
            <person name="Sanchez-Garcia M."/>
            <person name="Sanchez-Ramirez S."/>
            <person name="Szollosi G.J."/>
            <person name="Szarkandi J.G."/>
            <person name="Papp V."/>
            <person name="Albert L."/>
            <person name="Andreopoulos W."/>
            <person name="Angelini C."/>
            <person name="Antonin V."/>
            <person name="Barry K.W."/>
            <person name="Bougher N.L."/>
            <person name="Buchanan P."/>
            <person name="Buyck B."/>
            <person name="Bense V."/>
            <person name="Catcheside P."/>
            <person name="Chovatia M."/>
            <person name="Cooper J."/>
            <person name="Damon W."/>
            <person name="Desjardin D."/>
            <person name="Finy P."/>
            <person name="Geml J."/>
            <person name="Haridas S."/>
            <person name="Hughes K."/>
            <person name="Justo A."/>
            <person name="Karasinski D."/>
            <person name="Kautmanova I."/>
            <person name="Kiss B."/>
            <person name="Kocsube S."/>
            <person name="Kotiranta H."/>
            <person name="LaButti K.M."/>
            <person name="Lechner B.E."/>
            <person name="Liimatainen K."/>
            <person name="Lipzen A."/>
            <person name="Lukacs Z."/>
            <person name="Mihaltcheva S."/>
            <person name="Morgado L.N."/>
            <person name="Niskanen T."/>
            <person name="Noordeloos M.E."/>
            <person name="Ohm R.A."/>
            <person name="Ortiz-Santana B."/>
            <person name="Ovrebo C."/>
            <person name="Racz N."/>
            <person name="Riley R."/>
            <person name="Savchenko A."/>
            <person name="Shiryaev A."/>
            <person name="Soop K."/>
            <person name="Spirin V."/>
            <person name="Szebenyi C."/>
            <person name="Tomsovsky M."/>
            <person name="Tulloss R.E."/>
            <person name="Uehling J."/>
            <person name="Grigoriev I.V."/>
            <person name="Vagvolgyi C."/>
            <person name="Papp T."/>
            <person name="Martin F.M."/>
            <person name="Miettinen O."/>
            <person name="Hibbett D.S."/>
            <person name="Nagy L.G."/>
        </authorList>
    </citation>
    <scope>NUCLEOTIDE SEQUENCE [LARGE SCALE GENOMIC DNA]</scope>
    <source>
        <strain evidence="2 3">CBS 962.96</strain>
    </source>
</reference>
<protein>
    <recommendedName>
        <fullName evidence="4">Secreted protein</fullName>
    </recommendedName>
</protein>
<organism evidence="2 3">
    <name type="scientific">Dendrothele bispora (strain CBS 962.96)</name>
    <dbReference type="NCBI Taxonomy" id="1314807"/>
    <lineage>
        <taxon>Eukaryota</taxon>
        <taxon>Fungi</taxon>
        <taxon>Dikarya</taxon>
        <taxon>Basidiomycota</taxon>
        <taxon>Agaricomycotina</taxon>
        <taxon>Agaricomycetes</taxon>
        <taxon>Agaricomycetidae</taxon>
        <taxon>Agaricales</taxon>
        <taxon>Agaricales incertae sedis</taxon>
        <taxon>Dendrothele</taxon>
    </lineage>
</organism>
<evidence type="ECO:0000256" key="1">
    <source>
        <dbReference type="SAM" id="SignalP"/>
    </source>
</evidence>
<name>A0A4S8LZ13_DENBC</name>
<dbReference type="AlphaFoldDB" id="A0A4S8LZ13"/>
<dbReference type="EMBL" id="ML179222">
    <property type="protein sequence ID" value="THU94493.1"/>
    <property type="molecule type" value="Genomic_DNA"/>
</dbReference>
<evidence type="ECO:0000313" key="2">
    <source>
        <dbReference type="EMBL" id="THU94493.1"/>
    </source>
</evidence>
<evidence type="ECO:0008006" key="4">
    <source>
        <dbReference type="Google" id="ProtNLM"/>
    </source>
</evidence>
<feature type="chain" id="PRO_5020349461" description="Secreted protein" evidence="1">
    <location>
        <begin position="21"/>
        <end position="95"/>
    </location>
</feature>
<gene>
    <name evidence="2" type="ORF">K435DRAFT_156948</name>
</gene>
<evidence type="ECO:0000313" key="3">
    <source>
        <dbReference type="Proteomes" id="UP000297245"/>
    </source>
</evidence>